<feature type="chain" id="PRO_5022674398" evidence="1">
    <location>
        <begin position="20"/>
        <end position="210"/>
    </location>
</feature>
<accession>A0A5D4GTK0</accession>
<dbReference type="SUPFAM" id="SSF69360">
    <property type="entry name" value="Cell wall binding repeat"/>
    <property type="match status" value="1"/>
</dbReference>
<evidence type="ECO:0000313" key="3">
    <source>
        <dbReference type="Proteomes" id="UP000322362"/>
    </source>
</evidence>
<evidence type="ECO:0000256" key="1">
    <source>
        <dbReference type="SAM" id="SignalP"/>
    </source>
</evidence>
<gene>
    <name evidence="2" type="ORF">FXV77_21355</name>
</gene>
<dbReference type="EMBL" id="VTAV01000027">
    <property type="protein sequence ID" value="TYR31243.1"/>
    <property type="molecule type" value="Genomic_DNA"/>
</dbReference>
<dbReference type="PANTHER" id="PTHR37841">
    <property type="entry name" value="GLR2918 PROTEIN"/>
    <property type="match status" value="1"/>
</dbReference>
<proteinExistence type="predicted"/>
<dbReference type="Proteomes" id="UP000322362">
    <property type="component" value="Unassembled WGS sequence"/>
</dbReference>
<sequence>MIKKIGTILLMLTILTACAQHTATDDEVLYLNVDTTGLEKYSYKNGRGDIIIPDDRYLQVYTDTIKTIGFATRGDGNIWAINTKGEELFRAYRFDNGPDYVRDGLFRMVDENGLIGFANMEGEIVIDPQFQRVGSFSEDLASVCQNCIFEKHENPKIGKLLQGAFGFIDKTGKMIIKPQFDLVSRFENGKCKVWKDGRMFYINKNGNEID</sequence>
<keyword evidence="1" id="KW-0732">Signal</keyword>
<reference evidence="2 3" key="1">
    <citation type="submission" date="2019-08" db="EMBL/GenBank/DDBJ databases">
        <title>Phlebobacter frassis gen. nov. sp. nov., a new member of family Sphingobacteriaceae isolated from sand fly rearing media.</title>
        <authorList>
            <person name="Kakumanu M.L."/>
            <person name="Marayati B.F."/>
            <person name="Wada-Katsumata A."/>
            <person name="Wasserberg G."/>
            <person name="Schal C."/>
            <person name="Apperson C.S."/>
            <person name="Ponnusamy L."/>
        </authorList>
    </citation>
    <scope>NUCLEOTIDE SEQUENCE [LARGE SCALE GENOMIC DNA]</scope>
    <source>
        <strain evidence="2 3">SSI9</strain>
    </source>
</reference>
<dbReference type="RefSeq" id="WP_148921276.1">
    <property type="nucleotide sequence ID" value="NZ_VTAV01000027.1"/>
</dbReference>
<dbReference type="AlphaFoldDB" id="A0A5D4GTK0"/>
<evidence type="ECO:0000313" key="2">
    <source>
        <dbReference type="EMBL" id="TYR31243.1"/>
    </source>
</evidence>
<feature type="signal peptide" evidence="1">
    <location>
        <begin position="1"/>
        <end position="19"/>
    </location>
</feature>
<protein>
    <submittedName>
        <fullName evidence="2">WG repeat-containing protein</fullName>
    </submittedName>
</protein>
<organism evidence="2 3">
    <name type="scientific">Sphingobacterium phlebotomi</name>
    <dbReference type="NCBI Taxonomy" id="2605433"/>
    <lineage>
        <taxon>Bacteria</taxon>
        <taxon>Pseudomonadati</taxon>
        <taxon>Bacteroidota</taxon>
        <taxon>Sphingobacteriia</taxon>
        <taxon>Sphingobacteriales</taxon>
        <taxon>Sphingobacteriaceae</taxon>
        <taxon>Sphingobacterium</taxon>
    </lineage>
</organism>
<keyword evidence="3" id="KW-1185">Reference proteome</keyword>
<comment type="caution">
    <text evidence="2">The sequence shown here is derived from an EMBL/GenBank/DDBJ whole genome shotgun (WGS) entry which is preliminary data.</text>
</comment>
<dbReference type="PROSITE" id="PS51257">
    <property type="entry name" value="PROKAR_LIPOPROTEIN"/>
    <property type="match status" value="1"/>
</dbReference>
<name>A0A5D4GTK0_9SPHI</name>
<dbReference type="InterPro" id="IPR032774">
    <property type="entry name" value="WG_beta_rep"/>
</dbReference>
<dbReference type="PANTHER" id="PTHR37841:SF1">
    <property type="entry name" value="DUF3298 DOMAIN-CONTAINING PROTEIN"/>
    <property type="match status" value="1"/>
</dbReference>
<dbReference type="Pfam" id="PF14903">
    <property type="entry name" value="WG_beta_rep"/>
    <property type="match status" value="2"/>
</dbReference>